<sequence length="152" mass="16677">LSAISTLLLSVLPTSMAGTTYGLSMPASATDDQGTAIVYFLPIDKNVTIYVRVFNSTTQNTEECTVHLELDSSETVWAYKWTAQGFVMFANSTGKFAIVAAVNSLPLSDDESELRTDFGCFMPTPIPDQSNCIFSGKSSFLDVRPRDVWPWV</sequence>
<dbReference type="WBParaSite" id="GPUH_0000841501-mRNA-1">
    <property type="protein sequence ID" value="GPUH_0000841501-mRNA-1"/>
    <property type="gene ID" value="GPUH_0000841501"/>
</dbReference>
<proteinExistence type="predicted"/>
<protein>
    <submittedName>
        <fullName evidence="2">Cleaved_Adhesin domain-containing protein</fullName>
    </submittedName>
</protein>
<reference evidence="2" key="1">
    <citation type="submission" date="2016-06" db="UniProtKB">
        <authorList>
            <consortium name="WormBaseParasite"/>
        </authorList>
    </citation>
    <scope>IDENTIFICATION</scope>
</reference>
<name>A0A183DI65_9BILA</name>
<dbReference type="AlphaFoldDB" id="A0A183DI65"/>
<keyword evidence="1" id="KW-0732">Signal</keyword>
<feature type="signal peptide" evidence="1">
    <location>
        <begin position="1"/>
        <end position="17"/>
    </location>
</feature>
<feature type="chain" id="PRO_5008148274" evidence="1">
    <location>
        <begin position="18"/>
        <end position="152"/>
    </location>
</feature>
<evidence type="ECO:0000313" key="2">
    <source>
        <dbReference type="WBParaSite" id="GPUH_0000841501-mRNA-1"/>
    </source>
</evidence>
<organism evidence="2">
    <name type="scientific">Gongylonema pulchrum</name>
    <dbReference type="NCBI Taxonomy" id="637853"/>
    <lineage>
        <taxon>Eukaryota</taxon>
        <taxon>Metazoa</taxon>
        <taxon>Ecdysozoa</taxon>
        <taxon>Nematoda</taxon>
        <taxon>Chromadorea</taxon>
        <taxon>Rhabditida</taxon>
        <taxon>Spirurina</taxon>
        <taxon>Spiruromorpha</taxon>
        <taxon>Spiruroidea</taxon>
        <taxon>Gongylonematidae</taxon>
        <taxon>Gongylonema</taxon>
    </lineage>
</organism>
<evidence type="ECO:0000256" key="1">
    <source>
        <dbReference type="SAM" id="SignalP"/>
    </source>
</evidence>
<accession>A0A183DI65</accession>